<name>A0AA36GDL6_CYLNA</name>
<keyword evidence="2" id="KW-1185">Reference proteome</keyword>
<protein>
    <submittedName>
        <fullName evidence="1">Uncharacterized protein</fullName>
    </submittedName>
</protein>
<organism evidence="1 2">
    <name type="scientific">Cylicocyclus nassatus</name>
    <name type="common">Nematode worm</name>
    <dbReference type="NCBI Taxonomy" id="53992"/>
    <lineage>
        <taxon>Eukaryota</taxon>
        <taxon>Metazoa</taxon>
        <taxon>Ecdysozoa</taxon>
        <taxon>Nematoda</taxon>
        <taxon>Chromadorea</taxon>
        <taxon>Rhabditida</taxon>
        <taxon>Rhabditina</taxon>
        <taxon>Rhabditomorpha</taxon>
        <taxon>Strongyloidea</taxon>
        <taxon>Strongylidae</taxon>
        <taxon>Cylicocyclus</taxon>
    </lineage>
</organism>
<dbReference type="Proteomes" id="UP001176961">
    <property type="component" value="Unassembled WGS sequence"/>
</dbReference>
<evidence type="ECO:0000313" key="1">
    <source>
        <dbReference type="EMBL" id="CAJ0588369.1"/>
    </source>
</evidence>
<reference evidence="1" key="1">
    <citation type="submission" date="2023-07" db="EMBL/GenBank/DDBJ databases">
        <authorList>
            <consortium name="CYATHOMIX"/>
        </authorList>
    </citation>
    <scope>NUCLEOTIDE SEQUENCE</scope>
    <source>
        <strain evidence="1">N/A</strain>
    </source>
</reference>
<proteinExistence type="predicted"/>
<dbReference type="AlphaFoldDB" id="A0AA36GDL6"/>
<sequence length="222" mass="26389">MLLYLNLELQKVVLPKQIQATAMLTIAREQIIRCIEEIYEHYKDEMIWIEFDLKVHPSPSIHDRIKQLETIEVSHGIIYVMQVIAAMEPVRQAGNNNIDEGRKLGEADYETYFYDVYKRILNVDDAMYRILVNFITALLIQVYDSDNWSKLYTDTEEGRKIGEEKYKVDTESIREFLEYRLNRHYLENINITIAKFRDTATVLQQQRYKELRAQESDVVFAH</sequence>
<gene>
    <name evidence="1" type="ORF">CYNAS_LOCUS352</name>
</gene>
<dbReference type="EMBL" id="CATQJL010000001">
    <property type="protein sequence ID" value="CAJ0588369.1"/>
    <property type="molecule type" value="Genomic_DNA"/>
</dbReference>
<comment type="caution">
    <text evidence="1">The sequence shown here is derived from an EMBL/GenBank/DDBJ whole genome shotgun (WGS) entry which is preliminary data.</text>
</comment>
<accession>A0AA36GDL6</accession>
<evidence type="ECO:0000313" key="2">
    <source>
        <dbReference type="Proteomes" id="UP001176961"/>
    </source>
</evidence>